<keyword evidence="3" id="KW-1185">Reference proteome</keyword>
<keyword evidence="1" id="KW-1133">Transmembrane helix</keyword>
<evidence type="ECO:0008006" key="4">
    <source>
        <dbReference type="Google" id="ProtNLM"/>
    </source>
</evidence>
<feature type="transmembrane region" description="Helical" evidence="1">
    <location>
        <begin position="42"/>
        <end position="59"/>
    </location>
</feature>
<dbReference type="EMBL" id="LT899436">
    <property type="protein sequence ID" value="SNR16546.1"/>
    <property type="molecule type" value="Genomic_DNA"/>
</dbReference>
<dbReference type="AlphaFoldDB" id="A0A238UC33"/>
<sequence>MARSINEIQESILEGINSDTELNALEVLTNNEKDSLTSNSKVSIWRLFVFIISVSFWTIEKLFDTLKLEIEELLYLLKPHKPSWYRKKVLDFQFGHELNEKDVYDNDGLTVKQIEDAKVVKYAAVVEINSILYVKVAGENNTVRTKLTDTQEAALTQYIKLIRDAGVKVVVINRDADLLQLEIDAYYNPLEIDASGARLDGSDNEPLQNKLRQYLKEFEFNGELVLTKLTDQLQQVQGIEMPVIKEAFYKFGNQEDWTPINETYQSDAGHMKIKEENLTINWIPRDVTL</sequence>
<keyword evidence="1" id="KW-0812">Transmembrane</keyword>
<name>A0A238UC33_9FLAO</name>
<dbReference type="Proteomes" id="UP000215214">
    <property type="component" value="Chromosome TJEJU"/>
</dbReference>
<evidence type="ECO:0000313" key="2">
    <source>
        <dbReference type="EMBL" id="SNR16546.1"/>
    </source>
</evidence>
<evidence type="ECO:0000313" key="3">
    <source>
        <dbReference type="Proteomes" id="UP000215214"/>
    </source>
</evidence>
<evidence type="ECO:0000256" key="1">
    <source>
        <dbReference type="SAM" id="Phobius"/>
    </source>
</evidence>
<keyword evidence="1" id="KW-0472">Membrane</keyword>
<protein>
    <recommendedName>
        <fullName evidence="4">Nucleotidyltransferase</fullName>
    </recommendedName>
</protein>
<dbReference type="OrthoDB" id="1053324at2"/>
<reference evidence="2 3" key="1">
    <citation type="submission" date="2017-07" db="EMBL/GenBank/DDBJ databases">
        <authorList>
            <person name="Sun Z.S."/>
            <person name="Albrecht U."/>
            <person name="Echele G."/>
            <person name="Lee C.C."/>
        </authorList>
    </citation>
    <scope>NUCLEOTIDE SEQUENCE [LARGE SCALE GENOMIC DNA]</scope>
    <source>
        <strain evidence="3">type strain: KCTC 22618</strain>
    </source>
</reference>
<gene>
    <name evidence="2" type="ORF">TJEJU_2876</name>
</gene>
<dbReference type="RefSeq" id="WP_095073180.1">
    <property type="nucleotide sequence ID" value="NZ_LT899436.1"/>
</dbReference>
<accession>A0A238UC33</accession>
<dbReference type="KEGG" id="tje:TJEJU_2876"/>
<proteinExistence type="predicted"/>
<organism evidence="2 3">
    <name type="scientific">Tenacibaculum jejuense</name>
    <dbReference type="NCBI Taxonomy" id="584609"/>
    <lineage>
        <taxon>Bacteria</taxon>
        <taxon>Pseudomonadati</taxon>
        <taxon>Bacteroidota</taxon>
        <taxon>Flavobacteriia</taxon>
        <taxon>Flavobacteriales</taxon>
        <taxon>Flavobacteriaceae</taxon>
        <taxon>Tenacibaculum</taxon>
    </lineage>
</organism>